<evidence type="ECO:0000256" key="9">
    <source>
        <dbReference type="ARBA" id="ARBA00022723"/>
    </source>
</evidence>
<reference evidence="21" key="1">
    <citation type="submission" date="2020-06" db="EMBL/GenBank/DDBJ databases">
        <title>Draft genome of Bugula neritina, a colonial animal packing powerful symbionts and potential medicines.</title>
        <authorList>
            <person name="Rayko M."/>
        </authorList>
    </citation>
    <scope>NUCLEOTIDE SEQUENCE [LARGE SCALE GENOMIC DNA]</scope>
    <source>
        <strain evidence="21">Kwan_BN1</strain>
    </source>
</reference>
<dbReference type="PROSITE" id="PS00379">
    <property type="entry name" value="CDP_ALCOHOL_P_TRANSF"/>
    <property type="match status" value="1"/>
</dbReference>
<evidence type="ECO:0000256" key="18">
    <source>
        <dbReference type="PIRNR" id="PIRNR000848"/>
    </source>
</evidence>
<keyword evidence="11 20" id="KW-1133">Transmembrane helix</keyword>
<organism evidence="21 22">
    <name type="scientific">Bugula neritina</name>
    <name type="common">Brown bryozoan</name>
    <name type="synonym">Sertularia neritina</name>
    <dbReference type="NCBI Taxonomy" id="10212"/>
    <lineage>
        <taxon>Eukaryota</taxon>
        <taxon>Metazoa</taxon>
        <taxon>Spiralia</taxon>
        <taxon>Lophotrochozoa</taxon>
        <taxon>Bryozoa</taxon>
        <taxon>Gymnolaemata</taxon>
        <taxon>Cheilostomatida</taxon>
        <taxon>Flustrina</taxon>
        <taxon>Buguloidea</taxon>
        <taxon>Bugulidae</taxon>
        <taxon>Bugula</taxon>
    </lineage>
</organism>
<dbReference type="InterPro" id="IPR014387">
    <property type="entry name" value="CDP_diag_ino_3_P_euk"/>
</dbReference>
<evidence type="ECO:0000256" key="2">
    <source>
        <dbReference type="ARBA" id="ARBA00001946"/>
    </source>
</evidence>
<evidence type="ECO:0000256" key="10">
    <source>
        <dbReference type="ARBA" id="ARBA00022842"/>
    </source>
</evidence>
<dbReference type="GO" id="GO:0016020">
    <property type="term" value="C:membrane"/>
    <property type="evidence" value="ECO:0007669"/>
    <property type="project" value="UniProtKB-SubCell"/>
</dbReference>
<evidence type="ECO:0000256" key="7">
    <source>
        <dbReference type="ARBA" id="ARBA00022679"/>
    </source>
</evidence>
<evidence type="ECO:0000313" key="22">
    <source>
        <dbReference type="Proteomes" id="UP000593567"/>
    </source>
</evidence>
<keyword evidence="8 20" id="KW-0812">Transmembrane</keyword>
<dbReference type="InterPro" id="IPR000462">
    <property type="entry name" value="CDP-OH_P_trans"/>
</dbReference>
<dbReference type="InterPro" id="IPR043130">
    <property type="entry name" value="CDP-OH_PTrfase_TM_dom"/>
</dbReference>
<dbReference type="EMBL" id="VXIV02003208">
    <property type="protein sequence ID" value="KAF6019865.1"/>
    <property type="molecule type" value="Genomic_DNA"/>
</dbReference>
<evidence type="ECO:0000256" key="3">
    <source>
        <dbReference type="ARBA" id="ARBA00004141"/>
    </source>
</evidence>
<dbReference type="FunFam" id="1.20.120.1760:FF:000003">
    <property type="entry name" value="CDP-diacylglycerol--inositol 3-phosphatidyltransferase"/>
    <property type="match status" value="1"/>
</dbReference>
<keyword evidence="6 18" id="KW-0444">Lipid biosynthesis</keyword>
<dbReference type="AlphaFoldDB" id="A0A7J7J1A7"/>
<comment type="subcellular location">
    <subcellularLocation>
        <location evidence="3">Membrane</location>
        <topology evidence="3">Multi-pass membrane protein</topology>
    </subcellularLocation>
</comment>
<dbReference type="EC" id="2.7.8.11" evidence="5 18"/>
<keyword evidence="12 18" id="KW-0443">Lipid metabolism</keyword>
<name>A0A7J7J1A7_BUGNE</name>
<evidence type="ECO:0000256" key="15">
    <source>
        <dbReference type="ARBA" id="ARBA00023211"/>
    </source>
</evidence>
<evidence type="ECO:0000256" key="4">
    <source>
        <dbReference type="ARBA" id="ARBA00010441"/>
    </source>
</evidence>
<comment type="cofactor">
    <cofactor evidence="2">
        <name>Mg(2+)</name>
        <dbReference type="ChEBI" id="CHEBI:18420"/>
    </cofactor>
</comment>
<keyword evidence="22" id="KW-1185">Reference proteome</keyword>
<dbReference type="GO" id="GO:0005794">
    <property type="term" value="C:Golgi apparatus"/>
    <property type="evidence" value="ECO:0007669"/>
    <property type="project" value="TreeGrafter"/>
</dbReference>
<accession>A0A7J7J1A7</accession>
<evidence type="ECO:0000256" key="5">
    <source>
        <dbReference type="ARBA" id="ARBA00013212"/>
    </source>
</evidence>
<comment type="similarity">
    <text evidence="4 18 19">Belongs to the CDP-alcohol phosphatidyltransferase class-I family.</text>
</comment>
<feature type="transmembrane region" description="Helical" evidence="20">
    <location>
        <begin position="173"/>
        <end position="191"/>
    </location>
</feature>
<protein>
    <recommendedName>
        <fullName evidence="17 18">CDP-diacylglycerol--inositol 3-phosphatidyltransferase</fullName>
        <ecNumber evidence="5 18">2.7.8.11</ecNumber>
    </recommendedName>
</protein>
<keyword evidence="9" id="KW-0479">Metal-binding</keyword>
<gene>
    <name evidence="21" type="ORF">EB796_021836</name>
</gene>
<evidence type="ECO:0000256" key="14">
    <source>
        <dbReference type="ARBA" id="ARBA00023209"/>
    </source>
</evidence>
<evidence type="ECO:0000256" key="16">
    <source>
        <dbReference type="ARBA" id="ARBA00023264"/>
    </source>
</evidence>
<feature type="transmembrane region" description="Helical" evidence="20">
    <location>
        <begin position="142"/>
        <end position="161"/>
    </location>
</feature>
<dbReference type="Proteomes" id="UP000593567">
    <property type="component" value="Unassembled WGS sequence"/>
</dbReference>
<dbReference type="PIRSF" id="PIRSF000848">
    <property type="entry name" value="CDP_diag_ino_3_P"/>
    <property type="match status" value="1"/>
</dbReference>
<dbReference type="GO" id="GO:0046872">
    <property type="term" value="F:metal ion binding"/>
    <property type="evidence" value="ECO:0007669"/>
    <property type="project" value="UniProtKB-KW"/>
</dbReference>
<proteinExistence type="inferred from homology"/>
<comment type="cofactor">
    <cofactor evidence="1">
        <name>Mn(2+)</name>
        <dbReference type="ChEBI" id="CHEBI:29035"/>
    </cofactor>
</comment>
<evidence type="ECO:0000256" key="17">
    <source>
        <dbReference type="ARBA" id="ARBA00070582"/>
    </source>
</evidence>
<comment type="catalytic activity">
    <reaction evidence="18">
        <text>a CDP-1,2-diacyl-sn-glycerol + myo-inositol = a 1,2-diacyl-sn-glycero-3-phospho-(1D-myo-inositol) + CMP + H(+)</text>
        <dbReference type="Rhea" id="RHEA:11580"/>
        <dbReference type="ChEBI" id="CHEBI:15378"/>
        <dbReference type="ChEBI" id="CHEBI:17268"/>
        <dbReference type="ChEBI" id="CHEBI:57880"/>
        <dbReference type="ChEBI" id="CHEBI:58332"/>
        <dbReference type="ChEBI" id="CHEBI:60377"/>
        <dbReference type="EC" id="2.7.8.11"/>
    </reaction>
</comment>
<dbReference type="InterPro" id="IPR048254">
    <property type="entry name" value="CDP_ALCOHOL_P_TRANSF_CS"/>
</dbReference>
<evidence type="ECO:0000256" key="13">
    <source>
        <dbReference type="ARBA" id="ARBA00023136"/>
    </source>
</evidence>
<dbReference type="OrthoDB" id="10251079at2759"/>
<keyword evidence="7 18" id="KW-0808">Transferase</keyword>
<evidence type="ECO:0000256" key="8">
    <source>
        <dbReference type="ARBA" id="ARBA00022692"/>
    </source>
</evidence>
<dbReference type="GO" id="GO:0006661">
    <property type="term" value="P:phosphatidylinositol biosynthetic process"/>
    <property type="evidence" value="ECO:0007669"/>
    <property type="project" value="TreeGrafter"/>
</dbReference>
<feature type="transmembrane region" description="Helical" evidence="20">
    <location>
        <begin position="73"/>
        <end position="93"/>
    </location>
</feature>
<evidence type="ECO:0000313" key="21">
    <source>
        <dbReference type="EMBL" id="KAF6019865.1"/>
    </source>
</evidence>
<evidence type="ECO:0000256" key="6">
    <source>
        <dbReference type="ARBA" id="ARBA00022516"/>
    </source>
</evidence>
<keyword evidence="13 18" id="KW-0472">Membrane</keyword>
<evidence type="ECO:0000256" key="1">
    <source>
        <dbReference type="ARBA" id="ARBA00001936"/>
    </source>
</evidence>
<dbReference type="PANTHER" id="PTHR15362">
    <property type="entry name" value="PHOSPHATIDYLINOSITOL SYNTHASE"/>
    <property type="match status" value="1"/>
</dbReference>
<evidence type="ECO:0000256" key="11">
    <source>
        <dbReference type="ARBA" id="ARBA00022989"/>
    </source>
</evidence>
<evidence type="ECO:0000256" key="19">
    <source>
        <dbReference type="RuleBase" id="RU003750"/>
    </source>
</evidence>
<keyword evidence="14 18" id="KW-0594">Phospholipid biosynthesis</keyword>
<dbReference type="Pfam" id="PF01066">
    <property type="entry name" value="CDP-OH_P_transf"/>
    <property type="match status" value="1"/>
</dbReference>
<keyword evidence="10" id="KW-0460">Magnesium</keyword>
<evidence type="ECO:0000256" key="12">
    <source>
        <dbReference type="ARBA" id="ARBA00023098"/>
    </source>
</evidence>
<dbReference type="GO" id="GO:0003881">
    <property type="term" value="F:CDP-diacylglycerol-inositol 3-phosphatidyltransferase activity"/>
    <property type="evidence" value="ECO:0007669"/>
    <property type="project" value="UniProtKB-UniRule"/>
</dbReference>
<keyword evidence="16 18" id="KW-1208">Phospholipid metabolism</keyword>
<evidence type="ECO:0000256" key="20">
    <source>
        <dbReference type="SAM" id="Phobius"/>
    </source>
</evidence>
<dbReference type="Gene3D" id="1.20.120.1760">
    <property type="match status" value="1"/>
</dbReference>
<dbReference type="PANTHER" id="PTHR15362:SF4">
    <property type="entry name" value="CDP-DIACYLGLYCEROL--INOSITOL 3-PHOSPHATIDYLTRANSFERASE"/>
    <property type="match status" value="1"/>
</dbReference>
<sequence length="223" mass="25221">MSQTTAKDVLLYVPNLIGYGRIILAILSCYYMPHNYVAAGACYVVSGLLDALDGHAARYLNQTSLFGAMLDMLTDRCATACLLMTLAMFYPQYAFWFQMSTALDIASHWLHLHTTIISGRTSHKAIDLSENPILHFYYTNRLFLFFMCAGNELFYVGLYLLHFTAGPTVLGMSLIKLLTIVSTPIAYNIVIDCITIQCMLQKPNHTVKWMCFTSFNHNHEQIC</sequence>
<comment type="caution">
    <text evidence="21">The sequence shown here is derived from an EMBL/GenBank/DDBJ whole genome shotgun (WGS) entry which is preliminary data.</text>
</comment>
<keyword evidence="15" id="KW-0464">Manganese</keyword>
<feature type="transmembrane region" description="Helical" evidence="20">
    <location>
        <begin position="9"/>
        <end position="28"/>
    </location>
</feature>